<dbReference type="Proteomes" id="UP001178507">
    <property type="component" value="Unassembled WGS sequence"/>
</dbReference>
<accession>A0AA36NA17</accession>
<feature type="compositionally biased region" description="Low complexity" evidence="1">
    <location>
        <begin position="217"/>
        <end position="226"/>
    </location>
</feature>
<sequence length="360" mass="40156">MELSDNLLPVDPEPQEKSPAATPQGGPIPSWVYEGSASPPGRDIARPPVTAAGSCNASRSAPAVGRGTLAVGHGAGAAAPLPMDELQHLLTMQEQQLQRQVQLQEQQCQLQEMQLRQQEQQLHLRQQEEQQKQRAQEMREQLRFMEEQQRQLQQRPPAPVPAPTPLLAAPGQLPLQEQQHQQDLLSHILLLHQSSHLQQLRQVQSEQERQLRELQQLQQPWLSPSSRGNRRPAPSPGLREAEAFVSSVRRRAPTRSSATEQDLTRRHADASPRQADASPREAAAGDVAPAPQSPEPDPWQGRWRQHQQQPPSEFMASETSRSPRSKAPTSVASPAPSRGSVRLQQDKEAIERRLRELEGD</sequence>
<protein>
    <submittedName>
        <fullName evidence="2">Uncharacterized protein</fullName>
    </submittedName>
</protein>
<evidence type="ECO:0000313" key="2">
    <source>
        <dbReference type="EMBL" id="CAJ1399637.1"/>
    </source>
</evidence>
<reference evidence="2" key="1">
    <citation type="submission" date="2023-08" db="EMBL/GenBank/DDBJ databases">
        <authorList>
            <person name="Chen Y."/>
            <person name="Shah S."/>
            <person name="Dougan E. K."/>
            <person name="Thang M."/>
            <person name="Chan C."/>
        </authorList>
    </citation>
    <scope>NUCLEOTIDE SEQUENCE</scope>
</reference>
<feature type="region of interest" description="Disordered" evidence="1">
    <location>
        <begin position="217"/>
        <end position="360"/>
    </location>
</feature>
<dbReference type="EMBL" id="CAUJNA010003343">
    <property type="protein sequence ID" value="CAJ1399637.1"/>
    <property type="molecule type" value="Genomic_DNA"/>
</dbReference>
<evidence type="ECO:0000313" key="3">
    <source>
        <dbReference type="Proteomes" id="UP001178507"/>
    </source>
</evidence>
<keyword evidence="3" id="KW-1185">Reference proteome</keyword>
<feature type="region of interest" description="Disordered" evidence="1">
    <location>
        <begin position="146"/>
        <end position="169"/>
    </location>
</feature>
<organism evidence="2 3">
    <name type="scientific">Effrenium voratum</name>
    <dbReference type="NCBI Taxonomy" id="2562239"/>
    <lineage>
        <taxon>Eukaryota</taxon>
        <taxon>Sar</taxon>
        <taxon>Alveolata</taxon>
        <taxon>Dinophyceae</taxon>
        <taxon>Suessiales</taxon>
        <taxon>Symbiodiniaceae</taxon>
        <taxon>Effrenium</taxon>
    </lineage>
</organism>
<proteinExistence type="predicted"/>
<dbReference type="AlphaFoldDB" id="A0AA36NA17"/>
<feature type="region of interest" description="Disordered" evidence="1">
    <location>
        <begin position="1"/>
        <end position="62"/>
    </location>
</feature>
<feature type="compositionally biased region" description="Polar residues" evidence="1">
    <location>
        <begin position="306"/>
        <end position="332"/>
    </location>
</feature>
<gene>
    <name evidence="2" type="ORF">EVOR1521_LOCUS23140</name>
</gene>
<evidence type="ECO:0000256" key="1">
    <source>
        <dbReference type="SAM" id="MobiDB-lite"/>
    </source>
</evidence>
<comment type="caution">
    <text evidence="2">The sequence shown here is derived from an EMBL/GenBank/DDBJ whole genome shotgun (WGS) entry which is preliminary data.</text>
</comment>
<name>A0AA36NA17_9DINO</name>
<feature type="compositionally biased region" description="Basic and acidic residues" evidence="1">
    <location>
        <begin position="344"/>
        <end position="360"/>
    </location>
</feature>